<protein>
    <submittedName>
        <fullName evidence="1">Uncharacterized protein</fullName>
    </submittedName>
</protein>
<keyword evidence="2" id="KW-1185">Reference proteome</keyword>
<name>A0AAD5YM43_9APHY</name>
<dbReference type="Gene3D" id="3.80.10.10">
    <property type="entry name" value="Ribonuclease Inhibitor"/>
    <property type="match status" value="1"/>
</dbReference>
<dbReference type="SUPFAM" id="SSF52047">
    <property type="entry name" value="RNI-like"/>
    <property type="match status" value="1"/>
</dbReference>
<sequence length="396" mass="46068">MTQFPFLGKYVQGLTIEPNYQHDDWIYKVHQVLPQHLPNLSHLGYHTLPAVHHLFFTISARFNFVKVLSLEGLESWSLQEITRLLNRFPRLEKLMISPLDWDMIPRFGSLYCRNIGGRNAVPPRLMVLHIHTADLCGNSDNSLFHWLARSRWYHSLHALSLTWDVLCHATSSHYLDDFLLQCAVSLEYVMLSLPNTDDHIPGRTWAPPIAMWNKLQKLDLSVDSPKGGFGTVRRGTVQYIESLLPCLPASLRRVILRFCARSPAFLTVEYRRFWKAFDSTLTSSKFPHLTYVELSWLEDYWERVRPKRKFWQYRPKQKSFVDILYKLSKSGVFENFIPKIYGRGILWCGEVFDVVYPVSKASLALATRDRIAWKDSSRNLPLPRGALTDSDEEESP</sequence>
<accession>A0AAD5YM43</accession>
<evidence type="ECO:0000313" key="2">
    <source>
        <dbReference type="Proteomes" id="UP001212997"/>
    </source>
</evidence>
<dbReference type="InterPro" id="IPR032675">
    <property type="entry name" value="LRR_dom_sf"/>
</dbReference>
<proteinExistence type="predicted"/>
<comment type="caution">
    <text evidence="1">The sequence shown here is derived from an EMBL/GenBank/DDBJ whole genome shotgun (WGS) entry which is preliminary data.</text>
</comment>
<evidence type="ECO:0000313" key="1">
    <source>
        <dbReference type="EMBL" id="KAJ3489339.1"/>
    </source>
</evidence>
<organism evidence="1 2">
    <name type="scientific">Meripilus lineatus</name>
    <dbReference type="NCBI Taxonomy" id="2056292"/>
    <lineage>
        <taxon>Eukaryota</taxon>
        <taxon>Fungi</taxon>
        <taxon>Dikarya</taxon>
        <taxon>Basidiomycota</taxon>
        <taxon>Agaricomycotina</taxon>
        <taxon>Agaricomycetes</taxon>
        <taxon>Polyporales</taxon>
        <taxon>Meripilaceae</taxon>
        <taxon>Meripilus</taxon>
    </lineage>
</organism>
<reference evidence="1" key="1">
    <citation type="submission" date="2022-07" db="EMBL/GenBank/DDBJ databases">
        <title>Genome Sequence of Physisporinus lineatus.</title>
        <authorList>
            <person name="Buettner E."/>
        </authorList>
    </citation>
    <scope>NUCLEOTIDE SEQUENCE</scope>
    <source>
        <strain evidence="1">VT162</strain>
    </source>
</reference>
<dbReference type="Proteomes" id="UP001212997">
    <property type="component" value="Unassembled WGS sequence"/>
</dbReference>
<dbReference type="AlphaFoldDB" id="A0AAD5YM43"/>
<dbReference type="EMBL" id="JANAWD010000047">
    <property type="protein sequence ID" value="KAJ3489339.1"/>
    <property type="molecule type" value="Genomic_DNA"/>
</dbReference>
<gene>
    <name evidence="1" type="ORF">NLI96_g2198</name>
</gene>